<dbReference type="RefSeq" id="WP_310920125.1">
    <property type="nucleotide sequence ID" value="NZ_JAMQON010000003.1"/>
</dbReference>
<dbReference type="Pfam" id="PF06772">
    <property type="entry name" value="LtrA"/>
    <property type="match status" value="1"/>
</dbReference>
<keyword evidence="1" id="KW-0472">Membrane</keyword>
<feature type="transmembrane region" description="Helical" evidence="1">
    <location>
        <begin position="33"/>
        <end position="50"/>
    </location>
</feature>
<evidence type="ECO:0000313" key="3">
    <source>
        <dbReference type="Proteomes" id="UP001259659"/>
    </source>
</evidence>
<accession>A0ABU2FDW6</accession>
<reference evidence="2 3" key="1">
    <citation type="submission" date="2022-06" db="EMBL/GenBank/DDBJ databases">
        <title>Haloarcula sp. a new haloarchaeum isolate from saline soil.</title>
        <authorList>
            <person name="Strakova D."/>
            <person name="Galisteo C."/>
            <person name="Sanchez-Porro C."/>
            <person name="Ventosa A."/>
        </authorList>
    </citation>
    <scope>NUCLEOTIDE SEQUENCE [LARGE SCALE GENOMIC DNA]</scope>
    <source>
        <strain evidence="2 3">S1CR25-12</strain>
    </source>
</reference>
<comment type="caution">
    <text evidence="2">The sequence shown here is derived from an EMBL/GenBank/DDBJ whole genome shotgun (WGS) entry which is preliminary data.</text>
</comment>
<dbReference type="InterPro" id="IPR010640">
    <property type="entry name" value="Low_temperature_requirement_A"/>
</dbReference>
<name>A0ABU2FDW6_9EURY</name>
<feature type="transmembrane region" description="Helical" evidence="1">
    <location>
        <begin position="290"/>
        <end position="310"/>
    </location>
</feature>
<feature type="transmembrane region" description="Helical" evidence="1">
    <location>
        <begin position="209"/>
        <end position="231"/>
    </location>
</feature>
<keyword evidence="1" id="KW-0812">Transmembrane</keyword>
<evidence type="ECO:0000313" key="2">
    <source>
        <dbReference type="EMBL" id="MDS0260462.1"/>
    </source>
</evidence>
<dbReference type="EMBL" id="JAMQON010000003">
    <property type="protein sequence ID" value="MDS0260462.1"/>
    <property type="molecule type" value="Genomic_DNA"/>
</dbReference>
<evidence type="ECO:0000256" key="1">
    <source>
        <dbReference type="SAM" id="Phobius"/>
    </source>
</evidence>
<keyword evidence="3" id="KW-1185">Reference proteome</keyword>
<dbReference type="PANTHER" id="PTHR36840">
    <property type="entry name" value="BLL5714 PROTEIN"/>
    <property type="match status" value="1"/>
</dbReference>
<feature type="transmembrane region" description="Helical" evidence="1">
    <location>
        <begin position="88"/>
        <end position="109"/>
    </location>
</feature>
<dbReference type="Proteomes" id="UP001259659">
    <property type="component" value="Unassembled WGS sequence"/>
</dbReference>
<feature type="transmembrane region" description="Helical" evidence="1">
    <location>
        <begin position="374"/>
        <end position="390"/>
    </location>
</feature>
<protein>
    <submittedName>
        <fullName evidence="2">Low temperature requirement protein A</fullName>
    </submittedName>
</protein>
<dbReference type="PANTHER" id="PTHR36840:SF1">
    <property type="entry name" value="BLL5714 PROTEIN"/>
    <property type="match status" value="1"/>
</dbReference>
<feature type="transmembrane region" description="Helical" evidence="1">
    <location>
        <begin position="237"/>
        <end position="256"/>
    </location>
</feature>
<organism evidence="2 3">
    <name type="scientific">Haloarcula saliterrae</name>
    <dbReference type="NCBI Taxonomy" id="2950534"/>
    <lineage>
        <taxon>Archaea</taxon>
        <taxon>Methanobacteriati</taxon>
        <taxon>Methanobacteriota</taxon>
        <taxon>Stenosarchaea group</taxon>
        <taxon>Halobacteria</taxon>
        <taxon>Halobacteriales</taxon>
        <taxon>Haloarculaceae</taxon>
        <taxon>Haloarcula</taxon>
    </lineage>
</organism>
<sequence>MSLVSWANSQWQGSLSVSAETDESLRHATWLELFFDLVFVVALAELGALLHDTLDVVGFVRFVALFAIVWWIWLAVSYYADTYATDDLLSRLFVIAAMFLVILLSQTIAGALTGASFAFAASVLALRVLLTLGHLRALYMRSDARQFVEYWVGLEVLVTVVWGLSLLVPPPGRFGLWVASFGLGTAGLAVVYLGFDTIETQVSHFSERLGLFTILVLGETILGVSLATSLVPLDVRTALVGALAFAVPVAVWWLYFNRFDEQAVSWSPPNEADRWLEARQRVIVHIYSHYLVHGGIVATGVGLAVAVEASQAGHALPAGSSSVLYAGLTAVIVGVAISHRTSPASLGRQPVVARFVFAALFTALAAGWHVRSPLATVGAAVCLLCALVAVENASRLVAVPASG</sequence>
<feature type="transmembrane region" description="Helical" evidence="1">
    <location>
        <begin position="56"/>
        <end position="76"/>
    </location>
</feature>
<proteinExistence type="predicted"/>
<gene>
    <name evidence="2" type="ORF">NDI56_13740</name>
</gene>
<feature type="transmembrane region" description="Helical" evidence="1">
    <location>
        <begin position="174"/>
        <end position="197"/>
    </location>
</feature>
<feature type="transmembrane region" description="Helical" evidence="1">
    <location>
        <begin position="351"/>
        <end position="368"/>
    </location>
</feature>
<feature type="transmembrane region" description="Helical" evidence="1">
    <location>
        <begin position="147"/>
        <end position="168"/>
    </location>
</feature>
<feature type="transmembrane region" description="Helical" evidence="1">
    <location>
        <begin position="322"/>
        <end position="339"/>
    </location>
</feature>
<keyword evidence="1" id="KW-1133">Transmembrane helix</keyword>